<dbReference type="GO" id="GO:0016616">
    <property type="term" value="F:oxidoreductase activity, acting on the CH-OH group of donors, NAD or NADP as acceptor"/>
    <property type="evidence" value="ECO:0007669"/>
    <property type="project" value="TreeGrafter"/>
</dbReference>
<dbReference type="Proteomes" id="UP000634136">
    <property type="component" value="Unassembled WGS sequence"/>
</dbReference>
<feature type="domain" description="NAD-dependent epimerase/dehydratase" evidence="4">
    <location>
        <begin position="9"/>
        <end position="229"/>
    </location>
</feature>
<comment type="similarity">
    <text evidence="3">Belongs to the NAD(P)-dependent epimerase/dehydratase family. Dihydroflavonol-4-reductase subfamily.</text>
</comment>
<dbReference type="PANTHER" id="PTHR10366:SF852">
    <property type="entry name" value="CINNAMOYL-COA REDUCTASE CAD2"/>
    <property type="match status" value="1"/>
</dbReference>
<evidence type="ECO:0000313" key="5">
    <source>
        <dbReference type="EMBL" id="KAF7806838.1"/>
    </source>
</evidence>
<dbReference type="InterPro" id="IPR050425">
    <property type="entry name" value="NAD(P)_dehydrat-like"/>
</dbReference>
<dbReference type="InterPro" id="IPR036291">
    <property type="entry name" value="NAD(P)-bd_dom_sf"/>
</dbReference>
<evidence type="ECO:0000313" key="6">
    <source>
        <dbReference type="Proteomes" id="UP000634136"/>
    </source>
</evidence>
<evidence type="ECO:0000256" key="1">
    <source>
        <dbReference type="ARBA" id="ARBA00022857"/>
    </source>
</evidence>
<dbReference type="CDD" id="cd08958">
    <property type="entry name" value="FR_SDR_e"/>
    <property type="match status" value="1"/>
</dbReference>
<protein>
    <submittedName>
        <fullName evidence="5">Cinnamoyl-CoA reductase 1</fullName>
    </submittedName>
</protein>
<gene>
    <name evidence="5" type="ORF">G2W53_038999</name>
</gene>
<accession>A0A834W2X5</accession>
<keyword evidence="1" id="KW-0521">NADP</keyword>
<dbReference type="FunFam" id="3.40.50.720:FF:000085">
    <property type="entry name" value="Dihydroflavonol reductase"/>
    <property type="match status" value="1"/>
</dbReference>
<organism evidence="5 6">
    <name type="scientific">Senna tora</name>
    <dbReference type="NCBI Taxonomy" id="362788"/>
    <lineage>
        <taxon>Eukaryota</taxon>
        <taxon>Viridiplantae</taxon>
        <taxon>Streptophyta</taxon>
        <taxon>Embryophyta</taxon>
        <taxon>Tracheophyta</taxon>
        <taxon>Spermatophyta</taxon>
        <taxon>Magnoliopsida</taxon>
        <taxon>eudicotyledons</taxon>
        <taxon>Gunneridae</taxon>
        <taxon>Pentapetalae</taxon>
        <taxon>rosids</taxon>
        <taxon>fabids</taxon>
        <taxon>Fabales</taxon>
        <taxon>Fabaceae</taxon>
        <taxon>Caesalpinioideae</taxon>
        <taxon>Cassia clade</taxon>
        <taxon>Senna</taxon>
    </lineage>
</organism>
<dbReference type="InterPro" id="IPR001509">
    <property type="entry name" value="Epimerase_deHydtase"/>
</dbReference>
<dbReference type="SUPFAM" id="SSF51735">
    <property type="entry name" value="NAD(P)-binding Rossmann-fold domains"/>
    <property type="match status" value="1"/>
</dbReference>
<name>A0A834W2X5_9FABA</name>
<sequence length="309" mass="34681">MLSGEGKVVCVTGANGYIASWIVKLLLQRGYTVRATVRNPDDQKKVEHLLNLEGAKERLQLIKADLLEEGSFDSAVEGCVGVFHTASPFIYYVKDPQAELLDPAVKGTLNVLKSCSKSPSVKRFIYTSCIASVVYTGKPRDPEDHWYLLSKTLGEEAAWKYSKENNIDMISMNPGMVIGPLLQPTINTSTNGILNLINGTKTYPNFSLGWINVKDVAFAHLQALEIPSANGRYLLIESVSHYAEVVNKLREMYGETFQYPEKCGDDRRMMPKYKASQEKAKSLGIEFIPFEVSLRETVECFKEKKFIEF</sequence>
<dbReference type="AlphaFoldDB" id="A0A834W2X5"/>
<proteinExistence type="inferred from homology"/>
<dbReference type="PANTHER" id="PTHR10366">
    <property type="entry name" value="NAD DEPENDENT EPIMERASE/DEHYDRATASE"/>
    <property type="match status" value="1"/>
</dbReference>
<dbReference type="Gene3D" id="3.40.50.720">
    <property type="entry name" value="NAD(P)-binding Rossmann-like Domain"/>
    <property type="match status" value="1"/>
</dbReference>
<dbReference type="OrthoDB" id="2735536at2759"/>
<dbReference type="Pfam" id="PF01370">
    <property type="entry name" value="Epimerase"/>
    <property type="match status" value="1"/>
</dbReference>
<comment type="caution">
    <text evidence="5">The sequence shown here is derived from an EMBL/GenBank/DDBJ whole genome shotgun (WGS) entry which is preliminary data.</text>
</comment>
<dbReference type="EMBL" id="JAAIUW010000012">
    <property type="protein sequence ID" value="KAF7806838.1"/>
    <property type="molecule type" value="Genomic_DNA"/>
</dbReference>
<evidence type="ECO:0000256" key="3">
    <source>
        <dbReference type="ARBA" id="ARBA00023445"/>
    </source>
</evidence>
<evidence type="ECO:0000259" key="4">
    <source>
        <dbReference type="Pfam" id="PF01370"/>
    </source>
</evidence>
<keyword evidence="2" id="KW-0560">Oxidoreductase</keyword>
<reference evidence="5" key="1">
    <citation type="submission" date="2020-09" db="EMBL/GenBank/DDBJ databases">
        <title>Genome-Enabled Discovery of Anthraquinone Biosynthesis in Senna tora.</title>
        <authorList>
            <person name="Kang S.-H."/>
            <person name="Pandey R.P."/>
            <person name="Lee C.-M."/>
            <person name="Sim J.-S."/>
            <person name="Jeong J.-T."/>
            <person name="Choi B.-S."/>
            <person name="Jung M."/>
            <person name="Ginzburg D."/>
            <person name="Zhao K."/>
            <person name="Won S.Y."/>
            <person name="Oh T.-J."/>
            <person name="Yu Y."/>
            <person name="Kim N.-H."/>
            <person name="Lee O.R."/>
            <person name="Lee T.-H."/>
            <person name="Bashyal P."/>
            <person name="Kim T.-S."/>
            <person name="Lee W.-H."/>
            <person name="Kawkins C."/>
            <person name="Kim C.-K."/>
            <person name="Kim J.S."/>
            <person name="Ahn B.O."/>
            <person name="Rhee S.Y."/>
            <person name="Sohng J.K."/>
        </authorList>
    </citation>
    <scope>NUCLEOTIDE SEQUENCE</scope>
    <source>
        <tissue evidence="5">Leaf</tissue>
    </source>
</reference>
<keyword evidence="6" id="KW-1185">Reference proteome</keyword>
<evidence type="ECO:0000256" key="2">
    <source>
        <dbReference type="ARBA" id="ARBA00023002"/>
    </source>
</evidence>